<sequence length="232" mass="24433">MEEPSGSDQANGVPASVRAQLLATEHWSLLASRGSTQSEVLTRISIFLTLVSAGLVSIALVGQATQFSGTFRLFAGILLIVVIVVGILTQVRVSNVSLEDLMYVLAMNRLRAAYVELDPGIAPYLMASPYDDRAGSVQTYFFLGRRRGTTQILGSSMVFIIAVNATLIGLLASSVASELGAVTAAVIAIGAASGLAFFGLSLARGARRYFGLWKTYTPLHPGPAESTPPPAD</sequence>
<dbReference type="RefSeq" id="WP_147785161.1">
    <property type="nucleotide sequence ID" value="NZ_VRMG01000016.1"/>
</dbReference>
<feature type="transmembrane region" description="Helical" evidence="1">
    <location>
        <begin position="73"/>
        <end position="93"/>
    </location>
</feature>
<keyword evidence="3" id="KW-1185">Reference proteome</keyword>
<accession>A0A5C8UL69</accession>
<reference evidence="2 3" key="1">
    <citation type="submission" date="2019-08" db="EMBL/GenBank/DDBJ databases">
        <title>Bacterial whole genome sequence for Glaciihabitans sp. CHu50b-6-2.</title>
        <authorList>
            <person name="Jin L."/>
        </authorList>
    </citation>
    <scope>NUCLEOTIDE SEQUENCE [LARGE SCALE GENOMIC DNA]</scope>
    <source>
        <strain evidence="2 3">CHu50b-6-2</strain>
    </source>
</reference>
<gene>
    <name evidence="2" type="ORF">FVP33_18430</name>
</gene>
<proteinExistence type="predicted"/>
<comment type="caution">
    <text evidence="2">The sequence shown here is derived from an EMBL/GenBank/DDBJ whole genome shotgun (WGS) entry which is preliminary data.</text>
</comment>
<dbReference type="EMBL" id="VRMG01000016">
    <property type="protein sequence ID" value="TXN28120.1"/>
    <property type="molecule type" value="Genomic_DNA"/>
</dbReference>
<keyword evidence="1" id="KW-1133">Transmembrane helix</keyword>
<keyword evidence="1" id="KW-0812">Transmembrane</keyword>
<dbReference type="AlphaFoldDB" id="A0A5C8UL69"/>
<evidence type="ECO:0000313" key="3">
    <source>
        <dbReference type="Proteomes" id="UP000321379"/>
    </source>
</evidence>
<name>A0A5C8UL69_9MICO</name>
<organism evidence="2 3">
    <name type="scientific">Lacisediminihabitans profunda</name>
    <dbReference type="NCBI Taxonomy" id="2594790"/>
    <lineage>
        <taxon>Bacteria</taxon>
        <taxon>Bacillati</taxon>
        <taxon>Actinomycetota</taxon>
        <taxon>Actinomycetes</taxon>
        <taxon>Micrococcales</taxon>
        <taxon>Microbacteriaceae</taxon>
        <taxon>Lacisediminihabitans</taxon>
    </lineage>
</organism>
<evidence type="ECO:0000256" key="1">
    <source>
        <dbReference type="SAM" id="Phobius"/>
    </source>
</evidence>
<protein>
    <submittedName>
        <fullName evidence="2">Uncharacterized protein</fullName>
    </submittedName>
</protein>
<evidence type="ECO:0000313" key="2">
    <source>
        <dbReference type="EMBL" id="TXN28120.1"/>
    </source>
</evidence>
<keyword evidence="1" id="KW-0472">Membrane</keyword>
<feature type="transmembrane region" description="Helical" evidence="1">
    <location>
        <begin position="152"/>
        <end position="173"/>
    </location>
</feature>
<dbReference type="Proteomes" id="UP000321379">
    <property type="component" value="Unassembled WGS sequence"/>
</dbReference>
<feature type="transmembrane region" description="Helical" evidence="1">
    <location>
        <begin position="179"/>
        <end position="203"/>
    </location>
</feature>
<feature type="transmembrane region" description="Helical" evidence="1">
    <location>
        <begin position="40"/>
        <end position="61"/>
    </location>
</feature>